<dbReference type="GeneID" id="115458352"/>
<dbReference type="GO" id="GO:0005737">
    <property type="term" value="C:cytoplasm"/>
    <property type="evidence" value="ECO:0007669"/>
    <property type="project" value="TreeGrafter"/>
</dbReference>
<dbReference type="PANTHER" id="PTHR37341">
    <property type="entry name" value="PROTEIN INCA1"/>
    <property type="match status" value="1"/>
</dbReference>
<dbReference type="OrthoDB" id="9426663at2759"/>
<organism evidence="2 4">
    <name type="scientific">Microcaecilia unicolor</name>
    <dbReference type="NCBI Taxonomy" id="1415580"/>
    <lineage>
        <taxon>Eukaryota</taxon>
        <taxon>Metazoa</taxon>
        <taxon>Chordata</taxon>
        <taxon>Craniata</taxon>
        <taxon>Vertebrata</taxon>
        <taxon>Euteleostomi</taxon>
        <taxon>Amphibia</taxon>
        <taxon>Gymnophiona</taxon>
        <taxon>Siphonopidae</taxon>
        <taxon>Microcaecilia</taxon>
    </lineage>
</organism>
<dbReference type="GO" id="GO:0008285">
    <property type="term" value="P:negative regulation of cell population proliferation"/>
    <property type="evidence" value="ECO:0007669"/>
    <property type="project" value="TreeGrafter"/>
</dbReference>
<dbReference type="Proteomes" id="UP000515156">
    <property type="component" value="Chromosome 14"/>
</dbReference>
<dbReference type="GO" id="GO:0004861">
    <property type="term" value="F:cyclin-dependent protein serine/threonine kinase inhibitor activity"/>
    <property type="evidence" value="ECO:0007669"/>
    <property type="project" value="TreeGrafter"/>
</dbReference>
<keyword evidence="2" id="KW-1185">Reference proteome</keyword>
<dbReference type="RefSeq" id="XP_030044111.1">
    <property type="nucleotide sequence ID" value="XM_030188251.1"/>
</dbReference>
<name>A0A6P7WSF2_9AMPH</name>
<dbReference type="KEGG" id="muo:115458280"/>
<dbReference type="PANTHER" id="PTHR37341:SF1">
    <property type="entry name" value="PROTEIN INCA1"/>
    <property type="match status" value="1"/>
</dbReference>
<dbReference type="PRINTS" id="PR02102">
    <property type="entry name" value="PROTEININCA1"/>
</dbReference>
<reference evidence="3 4" key="1">
    <citation type="submission" date="2025-04" db="UniProtKB">
        <authorList>
            <consortium name="RefSeq"/>
        </authorList>
    </citation>
    <scope>IDENTIFICATION</scope>
</reference>
<evidence type="ECO:0000313" key="4">
    <source>
        <dbReference type="RefSeq" id="XP_030044111.1"/>
    </source>
</evidence>
<sequence>MEEEGTSRSFIPFAKQSRMVSRYHSVTGDMDATFLSSQHVPGYSHEFWDTHSQQPSTHWMQEYGEASPMLMFSHAVHRPDVEPGMTCLQELSACERLPSPRELCGRKKNRQKKRCFQNSQVMAAFYHMEDLKRRQSSIDQLKRLHWGGYDAKNCSEVFEEGVESCLASEVPEDASCPNFLTSLIQPNAAMLYHKGDNFLSRTPSHSTRQWSLGTEDQSPTSTEQAMISYTLASVDRHNLPSVTCSSPESYWGLQYQSEE</sequence>
<evidence type="ECO:0000313" key="3">
    <source>
        <dbReference type="RefSeq" id="XP_030044004.1"/>
    </source>
</evidence>
<dbReference type="GO" id="GO:0030332">
    <property type="term" value="F:cyclin binding"/>
    <property type="evidence" value="ECO:0007669"/>
    <property type="project" value="TreeGrafter"/>
</dbReference>
<accession>A0A6P7WSF2</accession>
<gene>
    <name evidence="4" type="primary">LOC115458352</name>
    <name evidence="3" type="synonym">LOC115458280</name>
</gene>
<dbReference type="RefSeq" id="XP_030044004.1">
    <property type="nucleotide sequence ID" value="XM_030188144.1"/>
</dbReference>
<feature type="region of interest" description="Disordered" evidence="1">
    <location>
        <begin position="203"/>
        <end position="222"/>
    </location>
</feature>
<proteinExistence type="predicted"/>
<evidence type="ECO:0000313" key="2">
    <source>
        <dbReference type="Proteomes" id="UP000515156"/>
    </source>
</evidence>
<dbReference type="InterPro" id="IPR026238">
    <property type="entry name" value="INCA1"/>
</dbReference>
<evidence type="ECO:0000256" key="1">
    <source>
        <dbReference type="SAM" id="MobiDB-lite"/>
    </source>
</evidence>
<dbReference type="KEGG" id="muo:115458352"/>
<protein>
    <submittedName>
        <fullName evidence="3 4">Protein INCA1-like</fullName>
    </submittedName>
</protein>
<dbReference type="AlphaFoldDB" id="A0A6P7WSF2"/>
<dbReference type="Pfam" id="PF15142">
    <property type="entry name" value="INCA1"/>
    <property type="match status" value="1"/>
</dbReference>